<dbReference type="InterPro" id="IPR015813">
    <property type="entry name" value="Pyrv/PenolPyrv_kinase-like_dom"/>
</dbReference>
<evidence type="ECO:0000313" key="3">
    <source>
        <dbReference type="Proteomes" id="UP001219605"/>
    </source>
</evidence>
<protein>
    <submittedName>
        <fullName evidence="2">Isocitrate lyase/phosphoenolpyruvate mutase family protein</fullName>
    </submittedName>
</protein>
<dbReference type="InterPro" id="IPR039556">
    <property type="entry name" value="ICL/PEPM"/>
</dbReference>
<dbReference type="EMBL" id="CP118615">
    <property type="protein sequence ID" value="WDZ85839.1"/>
    <property type="molecule type" value="Genomic_DNA"/>
</dbReference>
<organism evidence="2 3">
    <name type="scientific">Micromonospora cathayae</name>
    <dbReference type="NCBI Taxonomy" id="3028804"/>
    <lineage>
        <taxon>Bacteria</taxon>
        <taxon>Bacillati</taxon>
        <taxon>Actinomycetota</taxon>
        <taxon>Actinomycetes</taxon>
        <taxon>Micromonosporales</taxon>
        <taxon>Micromonosporaceae</taxon>
        <taxon>Micromonospora</taxon>
    </lineage>
</organism>
<evidence type="ECO:0000313" key="2">
    <source>
        <dbReference type="EMBL" id="WDZ85839.1"/>
    </source>
</evidence>
<dbReference type="Proteomes" id="UP001219605">
    <property type="component" value="Chromosome"/>
</dbReference>
<dbReference type="PANTHER" id="PTHR42905:SF7">
    <property type="entry name" value="PHOSPHOENOLPYRUVATE PHOSPHOMUTASE"/>
    <property type="match status" value="1"/>
</dbReference>
<sequence>MSGEGLVRVAGANSALAGVLAEQAGFNAVWASSLEISAMRCLPDASILGMSEYLRAAADMQKALRVPVVADCDTGFGNNLNVAHMIMEYEDAGITAVCVEDKTYPKMNSFAGTDHSLLSTREFAGKIAVAKSQQRSDMFLIARTEALIAGGTVDEALRRCRAYADAGADAVLVHSKKPTNDQIVEFLGRWDVDLPVVIVPTTYHAWDAEDAYKLGASVIIYANHGLRTMISSLRATYAEILAAGQTTGLEDRIASVSEIFALQRLDEWQRLQP</sequence>
<dbReference type="CDD" id="cd00377">
    <property type="entry name" value="ICL_PEPM"/>
    <property type="match status" value="1"/>
</dbReference>
<comment type="similarity">
    <text evidence="1">Belongs to the isocitrate lyase/PEP mutase superfamily. PEP mutase family.</text>
</comment>
<proteinExistence type="inferred from homology"/>
<evidence type="ECO:0000256" key="1">
    <source>
        <dbReference type="ARBA" id="ARBA00038455"/>
    </source>
</evidence>
<accession>A0ABY7ZVM4</accession>
<dbReference type="RefSeq" id="WP_275032596.1">
    <property type="nucleotide sequence ID" value="NZ_CP118615.1"/>
</dbReference>
<reference evidence="2 3" key="1">
    <citation type="submission" date="2023-02" db="EMBL/GenBank/DDBJ databases">
        <authorList>
            <person name="Mo P."/>
        </authorList>
    </citation>
    <scope>NUCLEOTIDE SEQUENCE [LARGE SCALE GENOMIC DNA]</scope>
    <source>
        <strain evidence="2 3">HUAS 3</strain>
    </source>
</reference>
<name>A0ABY7ZVM4_9ACTN</name>
<dbReference type="Gene3D" id="3.20.20.60">
    <property type="entry name" value="Phosphoenolpyruvate-binding domains"/>
    <property type="match status" value="1"/>
</dbReference>
<dbReference type="InterPro" id="IPR040442">
    <property type="entry name" value="Pyrv_kinase-like_dom_sf"/>
</dbReference>
<gene>
    <name evidence="2" type="ORF">PVK37_05235</name>
</gene>
<keyword evidence="3" id="KW-1185">Reference proteome</keyword>
<dbReference type="PANTHER" id="PTHR42905">
    <property type="entry name" value="PHOSPHOENOLPYRUVATE CARBOXYLASE"/>
    <property type="match status" value="1"/>
</dbReference>
<dbReference type="GO" id="GO:0016829">
    <property type="term" value="F:lyase activity"/>
    <property type="evidence" value="ECO:0007669"/>
    <property type="project" value="UniProtKB-KW"/>
</dbReference>
<dbReference type="Pfam" id="PF13714">
    <property type="entry name" value="PEP_mutase"/>
    <property type="match status" value="1"/>
</dbReference>
<dbReference type="SUPFAM" id="SSF51621">
    <property type="entry name" value="Phosphoenolpyruvate/pyruvate domain"/>
    <property type="match status" value="1"/>
</dbReference>
<keyword evidence="2" id="KW-0456">Lyase</keyword>